<keyword evidence="1" id="KW-0175">Coiled coil</keyword>
<feature type="coiled-coil region" evidence="1">
    <location>
        <begin position="21"/>
        <end position="55"/>
    </location>
</feature>
<accession>A0A7G8P9F5</accession>
<reference evidence="2 3" key="1">
    <citation type="submission" date="2020-07" db="EMBL/GenBank/DDBJ databases">
        <title>Draft genome sequence of four isobutane-metabolizing strains capable of cometabolically degrading diverse ether contaminants.</title>
        <authorList>
            <person name="Chen W."/>
            <person name="Faulkner N."/>
            <person name="Smith C."/>
            <person name="Hyman M."/>
        </authorList>
    </citation>
    <scope>NUCLEOTIDE SEQUENCE [LARGE SCALE GENOMIC DNA]</scope>
    <source>
        <strain evidence="2 3">2A</strain>
    </source>
</reference>
<proteinExistence type="predicted"/>
<dbReference type="Proteomes" id="UP000515498">
    <property type="component" value="Chromosome"/>
</dbReference>
<evidence type="ECO:0000313" key="2">
    <source>
        <dbReference type="EMBL" id="QNJ90971.1"/>
    </source>
</evidence>
<name>A0A7G8P9F5_9MYCO</name>
<organism evidence="2 3">
    <name type="scientific">Mycolicibacterium fluoranthenivorans</name>
    <dbReference type="NCBI Taxonomy" id="258505"/>
    <lineage>
        <taxon>Bacteria</taxon>
        <taxon>Bacillati</taxon>
        <taxon>Actinomycetota</taxon>
        <taxon>Actinomycetes</taxon>
        <taxon>Mycobacteriales</taxon>
        <taxon>Mycobacteriaceae</taxon>
        <taxon>Mycolicibacterium</taxon>
    </lineage>
</organism>
<dbReference type="RefSeq" id="WP_187095845.1">
    <property type="nucleotide sequence ID" value="NZ_CP059894.1"/>
</dbReference>
<gene>
    <name evidence="2" type="ORF">HZU40_22415</name>
</gene>
<protein>
    <submittedName>
        <fullName evidence="2">Uncharacterized protein</fullName>
    </submittedName>
</protein>
<dbReference type="EMBL" id="CP059894">
    <property type="protein sequence ID" value="QNJ90971.1"/>
    <property type="molecule type" value="Genomic_DNA"/>
</dbReference>
<dbReference type="KEGG" id="mflu:HZU40_22415"/>
<dbReference type="AlphaFoldDB" id="A0A7G8P9F5"/>
<evidence type="ECO:0000256" key="1">
    <source>
        <dbReference type="SAM" id="Coils"/>
    </source>
</evidence>
<evidence type="ECO:0000313" key="3">
    <source>
        <dbReference type="Proteomes" id="UP000515498"/>
    </source>
</evidence>
<sequence length="167" mass="19376">MITLFYTNRKAQNRHLEQLDMARAEGRMDRAADRNDRLREEIAKLLEERQATENAAYKLADAFAGFQNAQEAGEAPNHRFTEAQKLREKHTPQLQKVESIAIRTALLTNDKTVQTLLAEVRTVAQMWKDLVDNDPYEKFVEIRDRTRSAFEGLEEETRRIVTSDGRL</sequence>